<evidence type="ECO:0000256" key="1">
    <source>
        <dbReference type="SAM" id="Phobius"/>
    </source>
</evidence>
<keyword evidence="3" id="KW-1185">Reference proteome</keyword>
<evidence type="ECO:0008006" key="4">
    <source>
        <dbReference type="Google" id="ProtNLM"/>
    </source>
</evidence>
<accession>A0ABS1ZJD8</accession>
<protein>
    <recommendedName>
        <fullName evidence="4">Transmembrane protein</fullName>
    </recommendedName>
</protein>
<keyword evidence="1" id="KW-0812">Transmembrane</keyword>
<comment type="caution">
    <text evidence="2">The sequence shown here is derived from an EMBL/GenBank/DDBJ whole genome shotgun (WGS) entry which is preliminary data.</text>
</comment>
<organism evidence="2 3">
    <name type="scientific">Pseudomonas weihenstephanensis</name>
    <dbReference type="NCBI Taxonomy" id="1608994"/>
    <lineage>
        <taxon>Bacteria</taxon>
        <taxon>Pseudomonadati</taxon>
        <taxon>Pseudomonadota</taxon>
        <taxon>Gammaproteobacteria</taxon>
        <taxon>Pseudomonadales</taxon>
        <taxon>Pseudomonadaceae</taxon>
        <taxon>Pseudomonas</taxon>
    </lineage>
</organism>
<name>A0ABS1ZJD8_9PSED</name>
<dbReference type="RefSeq" id="WP_059764370.1">
    <property type="nucleotide sequence ID" value="NZ_JAAEBW010000008.1"/>
</dbReference>
<keyword evidence="1" id="KW-1133">Transmembrane helix</keyword>
<dbReference type="EMBL" id="JAAEBW010000008">
    <property type="protein sequence ID" value="MBM1196584.1"/>
    <property type="molecule type" value="Genomic_DNA"/>
</dbReference>
<dbReference type="Proteomes" id="UP000809529">
    <property type="component" value="Unassembled WGS sequence"/>
</dbReference>
<sequence>MNYPPAGTVHKKTFHQNDYLAPLAIPTGEMAQDVLGSVWRKNDIYIDVGVFAISNAVMVLWLNVLLCILISYLIDDWDVLLWVGVIFIYPVYLLINALRRPTPLPARFNRQRREVCVPVNEHDYWIVPWETVIAQATEHQSFSQAGKYSIGGGLVVGFKNPDPHAEDELKYCSFTFACGSVTASRRVWECMRSYMEIGPEAIEDFREKSHHPKGVLATYWDQLLESAQRKGWPMALLWEGFFGLFIFNILLIIALERWKLNPPPDLTYPDIIEWSKPLPPQQWAKRSPELEAAIAQREAELAAQKNL</sequence>
<feature type="transmembrane region" description="Helical" evidence="1">
    <location>
        <begin position="236"/>
        <end position="255"/>
    </location>
</feature>
<reference evidence="2 3" key="1">
    <citation type="submission" date="2020-01" db="EMBL/GenBank/DDBJ databases">
        <title>Comparative genomics of meat spoilage bacteria.</title>
        <authorList>
            <person name="Hilgarth M."/>
            <person name="Vogel R.F."/>
        </authorList>
    </citation>
    <scope>NUCLEOTIDE SEQUENCE [LARGE SCALE GENOMIC DNA]</scope>
    <source>
        <strain evidence="2 3">TMW2.2077</strain>
    </source>
</reference>
<feature type="transmembrane region" description="Helical" evidence="1">
    <location>
        <begin position="48"/>
        <end position="73"/>
    </location>
</feature>
<gene>
    <name evidence="2" type="ORF">GYN02_15530</name>
</gene>
<evidence type="ECO:0000313" key="2">
    <source>
        <dbReference type="EMBL" id="MBM1196584.1"/>
    </source>
</evidence>
<feature type="transmembrane region" description="Helical" evidence="1">
    <location>
        <begin position="79"/>
        <end position="98"/>
    </location>
</feature>
<proteinExistence type="predicted"/>
<keyword evidence="1" id="KW-0472">Membrane</keyword>
<evidence type="ECO:0000313" key="3">
    <source>
        <dbReference type="Proteomes" id="UP000809529"/>
    </source>
</evidence>